<reference evidence="3" key="1">
    <citation type="journal article" date="2013" name="Genome Announc.">
        <title>Genome sequence of the basidiomycetous yeast Pseudozyma antarctica T-34, a producer of the glycolipid biosurfactants mannosylerythritol lipids.</title>
        <authorList>
            <person name="Morita T."/>
            <person name="Koike H."/>
            <person name="Koyama Y."/>
            <person name="Hagiwara H."/>
            <person name="Ito E."/>
            <person name="Fukuoka T."/>
            <person name="Imura T."/>
            <person name="Machida M."/>
            <person name="Kitamoto D."/>
        </authorList>
    </citation>
    <scope>NUCLEOTIDE SEQUENCE [LARGE SCALE GENOMIC DNA]</scope>
    <source>
        <strain evidence="3">T-34</strain>
    </source>
</reference>
<protein>
    <submittedName>
        <fullName evidence="2">Uncharacterized protein</fullName>
    </submittedName>
</protein>
<gene>
    <name evidence="2" type="ORF">PANT_2c00019</name>
</gene>
<sequence>MSSPPNEEHLFTFLYGLFPCDIIRFLRSPVDYLSKASFDSPFEGPWEEMMDEDLFDEDLDWNDPVLIQSAAHPQVATAPQAASPRAVGRDENTHATDIDLAKKFWHIVELEPTDIQKVLNSLWEDPEGTPVPVSPSAPAAVSVDRRAGAGSAFVRLHLAPKEAEHRFLSAGYENCMALYGSQGFDFDHMSTSQMQAMLYQYHRSEVPFIVDVCPRIPGPQLKGGFEPATKKNKAARRMSTRTTASIPDERIEVRARTSRENLTDSGGLAR</sequence>
<evidence type="ECO:0000256" key="1">
    <source>
        <dbReference type="SAM" id="MobiDB-lite"/>
    </source>
</evidence>
<evidence type="ECO:0000313" key="3">
    <source>
        <dbReference type="Proteomes" id="UP000011976"/>
    </source>
</evidence>
<feature type="compositionally biased region" description="Basic residues" evidence="1">
    <location>
        <begin position="230"/>
        <end position="239"/>
    </location>
</feature>
<dbReference type="AlphaFoldDB" id="M9LWR7"/>
<dbReference type="Proteomes" id="UP000011976">
    <property type="component" value="Unassembled WGS sequence"/>
</dbReference>
<feature type="compositionally biased region" description="Basic and acidic residues" evidence="1">
    <location>
        <begin position="247"/>
        <end position="262"/>
    </location>
</feature>
<accession>M9LWR7</accession>
<name>M9LWR7_PSEA3</name>
<dbReference type="EMBL" id="DF196768">
    <property type="protein sequence ID" value="GAC71245.1"/>
    <property type="molecule type" value="Genomic_DNA"/>
</dbReference>
<proteinExistence type="predicted"/>
<organism evidence="2 3">
    <name type="scientific">Pseudozyma antarctica (strain T-34)</name>
    <name type="common">Yeast</name>
    <name type="synonym">Candida antarctica</name>
    <dbReference type="NCBI Taxonomy" id="1151754"/>
    <lineage>
        <taxon>Eukaryota</taxon>
        <taxon>Fungi</taxon>
        <taxon>Dikarya</taxon>
        <taxon>Basidiomycota</taxon>
        <taxon>Ustilaginomycotina</taxon>
        <taxon>Ustilaginomycetes</taxon>
        <taxon>Ustilaginales</taxon>
        <taxon>Ustilaginaceae</taxon>
        <taxon>Moesziomyces</taxon>
    </lineage>
</organism>
<feature type="region of interest" description="Disordered" evidence="1">
    <location>
        <begin position="221"/>
        <end position="270"/>
    </location>
</feature>
<dbReference type="STRING" id="1151754.M9LWR7"/>
<evidence type="ECO:0000313" key="2">
    <source>
        <dbReference type="EMBL" id="GAC71245.1"/>
    </source>
</evidence>